<dbReference type="EMBL" id="BQNB010015540">
    <property type="protein sequence ID" value="GJT41193.1"/>
    <property type="molecule type" value="Genomic_DNA"/>
</dbReference>
<keyword evidence="2" id="KW-0548">Nucleotidyltransferase</keyword>
<dbReference type="Proteomes" id="UP001151760">
    <property type="component" value="Unassembled WGS sequence"/>
</dbReference>
<protein>
    <submittedName>
        <fullName evidence="2">Reverse transcriptase</fullName>
    </submittedName>
</protein>
<comment type="caution">
    <text evidence="2">The sequence shown here is derived from an EMBL/GenBank/DDBJ whole genome shotgun (WGS) entry which is preliminary data.</text>
</comment>
<dbReference type="SUPFAM" id="SSF56672">
    <property type="entry name" value="DNA/RNA polymerases"/>
    <property type="match status" value="1"/>
</dbReference>
<proteinExistence type="predicted"/>
<keyword evidence="3" id="KW-1185">Reference proteome</keyword>
<evidence type="ECO:0000313" key="2">
    <source>
        <dbReference type="EMBL" id="GJT41193.1"/>
    </source>
</evidence>
<dbReference type="PROSITE" id="PS50878">
    <property type="entry name" value="RT_POL"/>
    <property type="match status" value="1"/>
</dbReference>
<keyword evidence="2" id="KW-0695">RNA-directed DNA polymerase</keyword>
<accession>A0ABQ5DRD5</accession>
<evidence type="ECO:0000259" key="1">
    <source>
        <dbReference type="PROSITE" id="PS50878"/>
    </source>
</evidence>
<dbReference type="InterPro" id="IPR036691">
    <property type="entry name" value="Endo/exonu/phosph_ase_sf"/>
</dbReference>
<gene>
    <name evidence="2" type="ORF">Tco_0941058</name>
</gene>
<reference evidence="2" key="2">
    <citation type="submission" date="2022-01" db="EMBL/GenBank/DDBJ databases">
        <authorList>
            <person name="Yamashiro T."/>
            <person name="Shiraishi A."/>
            <person name="Satake H."/>
            <person name="Nakayama K."/>
        </authorList>
    </citation>
    <scope>NUCLEOTIDE SEQUENCE</scope>
</reference>
<evidence type="ECO:0000313" key="3">
    <source>
        <dbReference type="Proteomes" id="UP001151760"/>
    </source>
</evidence>
<feature type="domain" description="Reverse transcriptase" evidence="1">
    <location>
        <begin position="408"/>
        <end position="528"/>
    </location>
</feature>
<organism evidence="2 3">
    <name type="scientific">Tanacetum coccineum</name>
    <dbReference type="NCBI Taxonomy" id="301880"/>
    <lineage>
        <taxon>Eukaryota</taxon>
        <taxon>Viridiplantae</taxon>
        <taxon>Streptophyta</taxon>
        <taxon>Embryophyta</taxon>
        <taxon>Tracheophyta</taxon>
        <taxon>Spermatophyta</taxon>
        <taxon>Magnoliopsida</taxon>
        <taxon>eudicotyledons</taxon>
        <taxon>Gunneridae</taxon>
        <taxon>Pentapetalae</taxon>
        <taxon>asterids</taxon>
        <taxon>campanulids</taxon>
        <taxon>Asterales</taxon>
        <taxon>Asteraceae</taxon>
        <taxon>Asteroideae</taxon>
        <taxon>Anthemideae</taxon>
        <taxon>Anthemidinae</taxon>
        <taxon>Tanacetum</taxon>
    </lineage>
</organism>
<dbReference type="Pfam" id="PF00078">
    <property type="entry name" value="RVT_1"/>
    <property type="match status" value="1"/>
</dbReference>
<dbReference type="InterPro" id="IPR000477">
    <property type="entry name" value="RT_dom"/>
</dbReference>
<dbReference type="CDD" id="cd01650">
    <property type="entry name" value="RT_nLTR_like"/>
    <property type="match status" value="1"/>
</dbReference>
<keyword evidence="2" id="KW-0808">Transferase</keyword>
<dbReference type="Gene3D" id="3.60.10.10">
    <property type="entry name" value="Endonuclease/exonuclease/phosphatase"/>
    <property type="match status" value="1"/>
</dbReference>
<sequence>MLMWKKNLNVKVMNYSKNHVDFRVVEDSGTEWRGSGIYGWPKNQDKYRTWILLRSLKIISTLPWVCFGDFNEVLYAFEKVGMRGCNMRELNAFETSCHYCNLYDLGFKGCSMTWSNGRRGVCNVQKRLDRFFATPDWSTLFPSNQVQNPPRVASDHSPIVLSQEECMNGGAQKRRFRFEHMWLRVEEIIEDAWLDGIRKGLGNNPAALVNGCAGKLTEWNKTTFGHVQRNIRTKVKRLKALQNQTWHDSYQEQHDLQNELKELYAREEIMWRQRSRIQWLKEGDKNTHFFHARASSRRNQNNLLKLQNDDGTWVEDSAGICDMVSSYFQKLFATSHPPECEDEVSCLDKTLCDDDIEDLERPVSEDEVYAAVMQMHPSKAPGPDGMTALFYQKFWKIVGPTVVNIVVQFFSSGIMPQNLNETLITLIPKTPSPATLNDLRPISLCNVIYKIISKVLVNRIKRVLPRLIDETQSAFVTGRMITDNAIVAFEVFHWLKNKRSGRKGAMAIKVDMSKAYDRVEWSFIRSVL</sequence>
<dbReference type="SUPFAM" id="SSF56219">
    <property type="entry name" value="DNase I-like"/>
    <property type="match status" value="1"/>
</dbReference>
<dbReference type="PANTHER" id="PTHR19446">
    <property type="entry name" value="REVERSE TRANSCRIPTASES"/>
    <property type="match status" value="1"/>
</dbReference>
<reference evidence="2" key="1">
    <citation type="journal article" date="2022" name="Int. J. Mol. Sci.">
        <title>Draft Genome of Tanacetum Coccineum: Genomic Comparison of Closely Related Tanacetum-Family Plants.</title>
        <authorList>
            <person name="Yamashiro T."/>
            <person name="Shiraishi A."/>
            <person name="Nakayama K."/>
            <person name="Satake H."/>
        </authorList>
    </citation>
    <scope>NUCLEOTIDE SEQUENCE</scope>
</reference>
<dbReference type="GO" id="GO:0003964">
    <property type="term" value="F:RNA-directed DNA polymerase activity"/>
    <property type="evidence" value="ECO:0007669"/>
    <property type="project" value="UniProtKB-KW"/>
</dbReference>
<dbReference type="InterPro" id="IPR043502">
    <property type="entry name" value="DNA/RNA_pol_sf"/>
</dbReference>
<name>A0ABQ5DRD5_9ASTR</name>